<dbReference type="EMBL" id="KL596802">
    <property type="protein sequence ID" value="KER24639.1"/>
    <property type="molecule type" value="Genomic_DNA"/>
</dbReference>
<dbReference type="STRING" id="6198.A0A075AAQ7"/>
<dbReference type="RefSeq" id="XP_009171600.1">
    <property type="nucleotide sequence ID" value="XM_009173336.1"/>
</dbReference>
<protein>
    <submittedName>
        <fullName evidence="1">Uncharacterized protein</fullName>
    </submittedName>
</protein>
<accession>A0A075AAQ7</accession>
<dbReference type="Proteomes" id="UP000054324">
    <property type="component" value="Unassembled WGS sequence"/>
</dbReference>
<dbReference type="KEGG" id="ovi:T265_07737"/>
<gene>
    <name evidence="1" type="ORF">T265_07737</name>
</gene>
<proteinExistence type="predicted"/>
<organism evidence="1 2">
    <name type="scientific">Opisthorchis viverrini</name>
    <name type="common">Southeast Asian liver fluke</name>
    <dbReference type="NCBI Taxonomy" id="6198"/>
    <lineage>
        <taxon>Eukaryota</taxon>
        <taxon>Metazoa</taxon>
        <taxon>Spiralia</taxon>
        <taxon>Lophotrochozoa</taxon>
        <taxon>Platyhelminthes</taxon>
        <taxon>Trematoda</taxon>
        <taxon>Digenea</taxon>
        <taxon>Opisthorchiida</taxon>
        <taxon>Opisthorchiata</taxon>
        <taxon>Opisthorchiidae</taxon>
        <taxon>Opisthorchis</taxon>
    </lineage>
</organism>
<name>A0A075AAQ7_OPIVI</name>
<evidence type="ECO:0000313" key="1">
    <source>
        <dbReference type="EMBL" id="KER24639.1"/>
    </source>
</evidence>
<dbReference type="GeneID" id="20321916"/>
<reference evidence="1 2" key="1">
    <citation type="submission" date="2013-11" db="EMBL/GenBank/DDBJ databases">
        <title>Opisthorchis viverrini - life in the bile duct.</title>
        <authorList>
            <person name="Young N.D."/>
            <person name="Nagarajan N."/>
            <person name="Lin S.J."/>
            <person name="Korhonen P.K."/>
            <person name="Jex A.R."/>
            <person name="Hall R.S."/>
            <person name="Safavi-Hemami H."/>
            <person name="Kaewkong W."/>
            <person name="Bertrand D."/>
            <person name="Gao S."/>
            <person name="Seet Q."/>
            <person name="Wongkham S."/>
            <person name="Teh B.T."/>
            <person name="Wongkham C."/>
            <person name="Intapan P.M."/>
            <person name="Maleewong W."/>
            <person name="Yang X."/>
            <person name="Hu M."/>
            <person name="Wang Z."/>
            <person name="Hofmann A."/>
            <person name="Sternberg P.W."/>
            <person name="Tan P."/>
            <person name="Wang J."/>
            <person name="Gasser R.B."/>
        </authorList>
    </citation>
    <scope>NUCLEOTIDE SEQUENCE [LARGE SCALE GENOMIC DNA]</scope>
</reference>
<keyword evidence="2" id="KW-1185">Reference proteome</keyword>
<sequence>MWTVSESSSRKTAVTSAAEFAGNGFHTSLPSHCLTASGSLPTFTWLGEKSPSRKSVDWHTQHEFACAVILVACWYGIPSINHGQRPRRHPIDTVELWQFFEDSGLACFLPTCEGLKGNELSSVRAPWRDRNQVVWATWQYPSPRASPALVQPSGGIGSTIRGHKLVRIKLDVTLAEDVSTISFLRGKFLNSVRLKHTTLTVFLDAKATFDVTDRQKIRKCSAIKVTSKFHPL</sequence>
<evidence type="ECO:0000313" key="2">
    <source>
        <dbReference type="Proteomes" id="UP000054324"/>
    </source>
</evidence>
<dbReference type="CTD" id="20321916"/>
<dbReference type="AlphaFoldDB" id="A0A075AAQ7"/>